<evidence type="ECO:0000256" key="1">
    <source>
        <dbReference type="ARBA" id="ARBA00018672"/>
    </source>
</evidence>
<sequence>MKTLLIVEDELRIRSLLRDYLTIENYTIIEASNGNEGLHLFKQNKVDLIILDIMMPGLNGLTLTQEIRKASSVPIILLTAKSQEEDKLLGYELGADDYVTKPFSPKVLVAKIKALLKRTSKETNLTVLELGKLSLNKDSMDVSVEDKPINLTPKEFELLVFLTDNINIVLSRDTMLDGVWGFDYYGDSRVVDTTIKRLREKLTTASEYIVTVRGSGYKFEVKDA</sequence>
<dbReference type="GO" id="GO:0032993">
    <property type="term" value="C:protein-DNA complex"/>
    <property type="evidence" value="ECO:0007669"/>
    <property type="project" value="TreeGrafter"/>
</dbReference>
<dbReference type="InterPro" id="IPR039420">
    <property type="entry name" value="WalR-like"/>
</dbReference>
<evidence type="ECO:0000256" key="7">
    <source>
        <dbReference type="ARBA" id="ARBA00024867"/>
    </source>
</evidence>
<evidence type="ECO:0000256" key="4">
    <source>
        <dbReference type="ARBA" id="ARBA00023015"/>
    </source>
</evidence>
<dbReference type="InterPro" id="IPR011006">
    <property type="entry name" value="CheY-like_superfamily"/>
</dbReference>
<proteinExistence type="predicted"/>
<keyword evidence="5 9" id="KW-0238">DNA-binding</keyword>
<dbReference type="AlphaFoldDB" id="A0A1M5Z344"/>
<feature type="domain" description="OmpR/PhoB-type" evidence="11">
    <location>
        <begin position="125"/>
        <end position="221"/>
    </location>
</feature>
<keyword evidence="2 8" id="KW-0597">Phosphoprotein</keyword>
<reference evidence="12 13" key="1">
    <citation type="submission" date="2016-11" db="EMBL/GenBank/DDBJ databases">
        <authorList>
            <person name="Jaros S."/>
            <person name="Januszkiewicz K."/>
            <person name="Wedrychowicz H."/>
        </authorList>
    </citation>
    <scope>NUCLEOTIDE SEQUENCE [LARGE SCALE GENOMIC DNA]</scope>
    <source>
        <strain evidence="12 13">DSM 6191</strain>
    </source>
</reference>
<dbReference type="SMART" id="SM00448">
    <property type="entry name" value="REC"/>
    <property type="match status" value="1"/>
</dbReference>
<evidence type="ECO:0000256" key="2">
    <source>
        <dbReference type="ARBA" id="ARBA00022553"/>
    </source>
</evidence>
<dbReference type="PROSITE" id="PS50110">
    <property type="entry name" value="RESPONSE_REGULATORY"/>
    <property type="match status" value="1"/>
</dbReference>
<dbReference type="GO" id="GO:0005829">
    <property type="term" value="C:cytosol"/>
    <property type="evidence" value="ECO:0007669"/>
    <property type="project" value="TreeGrafter"/>
</dbReference>
<feature type="domain" description="Response regulatory" evidence="10">
    <location>
        <begin position="3"/>
        <end position="116"/>
    </location>
</feature>
<feature type="DNA-binding region" description="OmpR/PhoB-type" evidence="9">
    <location>
        <begin position="125"/>
        <end position="221"/>
    </location>
</feature>
<keyword evidence="4" id="KW-0805">Transcription regulation</keyword>
<dbReference type="GO" id="GO:0000976">
    <property type="term" value="F:transcription cis-regulatory region binding"/>
    <property type="evidence" value="ECO:0007669"/>
    <property type="project" value="TreeGrafter"/>
</dbReference>
<dbReference type="InterPro" id="IPR001867">
    <property type="entry name" value="OmpR/PhoB-type_DNA-bd"/>
</dbReference>
<dbReference type="PROSITE" id="PS51755">
    <property type="entry name" value="OMPR_PHOB"/>
    <property type="match status" value="1"/>
</dbReference>
<comment type="function">
    <text evidence="7">May play the central regulatory role in sporulation. It may be an element of the effector pathway responsible for the activation of sporulation genes in response to nutritional stress. Spo0A may act in concert with spo0H (a sigma factor) to control the expression of some genes that are critical to the sporulation process.</text>
</comment>
<evidence type="ECO:0000313" key="12">
    <source>
        <dbReference type="EMBL" id="SHI18323.1"/>
    </source>
</evidence>
<organism evidence="12 13">
    <name type="scientific">Clostridium intestinale DSM 6191</name>
    <dbReference type="NCBI Taxonomy" id="1121320"/>
    <lineage>
        <taxon>Bacteria</taxon>
        <taxon>Bacillati</taxon>
        <taxon>Bacillota</taxon>
        <taxon>Clostridia</taxon>
        <taxon>Eubacteriales</taxon>
        <taxon>Clostridiaceae</taxon>
        <taxon>Clostridium</taxon>
    </lineage>
</organism>
<dbReference type="RefSeq" id="WP_073019897.1">
    <property type="nucleotide sequence ID" value="NZ_FQXU01000007.1"/>
</dbReference>
<evidence type="ECO:0000313" key="13">
    <source>
        <dbReference type="Proteomes" id="UP000184241"/>
    </source>
</evidence>
<dbReference type="CDD" id="cd17574">
    <property type="entry name" value="REC_OmpR"/>
    <property type="match status" value="1"/>
</dbReference>
<dbReference type="Gene3D" id="1.10.10.10">
    <property type="entry name" value="Winged helix-like DNA-binding domain superfamily/Winged helix DNA-binding domain"/>
    <property type="match status" value="1"/>
</dbReference>
<dbReference type="EMBL" id="FQXU01000007">
    <property type="protein sequence ID" value="SHI18323.1"/>
    <property type="molecule type" value="Genomic_DNA"/>
</dbReference>
<evidence type="ECO:0000259" key="10">
    <source>
        <dbReference type="PROSITE" id="PS50110"/>
    </source>
</evidence>
<accession>A0A1M5Z344</accession>
<dbReference type="InterPro" id="IPR001789">
    <property type="entry name" value="Sig_transdc_resp-reg_receiver"/>
</dbReference>
<dbReference type="Proteomes" id="UP000184241">
    <property type="component" value="Unassembled WGS sequence"/>
</dbReference>
<evidence type="ECO:0000256" key="6">
    <source>
        <dbReference type="ARBA" id="ARBA00023163"/>
    </source>
</evidence>
<dbReference type="SUPFAM" id="SSF52172">
    <property type="entry name" value="CheY-like"/>
    <property type="match status" value="1"/>
</dbReference>
<evidence type="ECO:0000259" key="11">
    <source>
        <dbReference type="PROSITE" id="PS51755"/>
    </source>
</evidence>
<dbReference type="Pfam" id="PF00072">
    <property type="entry name" value="Response_reg"/>
    <property type="match status" value="1"/>
</dbReference>
<evidence type="ECO:0000256" key="9">
    <source>
        <dbReference type="PROSITE-ProRule" id="PRU01091"/>
    </source>
</evidence>
<protein>
    <recommendedName>
        <fullName evidence="1">Stage 0 sporulation protein A homolog</fullName>
    </recommendedName>
</protein>
<evidence type="ECO:0000256" key="5">
    <source>
        <dbReference type="ARBA" id="ARBA00023125"/>
    </source>
</evidence>
<dbReference type="FunFam" id="1.10.10.10:FF:000018">
    <property type="entry name" value="DNA-binding response regulator ResD"/>
    <property type="match status" value="1"/>
</dbReference>
<keyword evidence="3" id="KW-0902">Two-component regulatory system</keyword>
<dbReference type="GO" id="GO:0006355">
    <property type="term" value="P:regulation of DNA-templated transcription"/>
    <property type="evidence" value="ECO:0007669"/>
    <property type="project" value="InterPro"/>
</dbReference>
<feature type="modified residue" description="4-aspartylphosphate" evidence="8">
    <location>
        <position position="52"/>
    </location>
</feature>
<dbReference type="PANTHER" id="PTHR48111">
    <property type="entry name" value="REGULATOR OF RPOS"/>
    <property type="match status" value="1"/>
</dbReference>
<evidence type="ECO:0000256" key="8">
    <source>
        <dbReference type="PROSITE-ProRule" id="PRU00169"/>
    </source>
</evidence>
<evidence type="ECO:0000256" key="3">
    <source>
        <dbReference type="ARBA" id="ARBA00023012"/>
    </source>
</evidence>
<dbReference type="Gene3D" id="3.40.50.2300">
    <property type="match status" value="1"/>
</dbReference>
<dbReference type="GO" id="GO:0000156">
    <property type="term" value="F:phosphorelay response regulator activity"/>
    <property type="evidence" value="ECO:0007669"/>
    <property type="project" value="TreeGrafter"/>
</dbReference>
<dbReference type="InterPro" id="IPR036388">
    <property type="entry name" value="WH-like_DNA-bd_sf"/>
</dbReference>
<dbReference type="FunFam" id="3.40.50.2300:FF:000001">
    <property type="entry name" value="DNA-binding response regulator PhoB"/>
    <property type="match status" value="1"/>
</dbReference>
<keyword evidence="6" id="KW-0804">Transcription</keyword>
<dbReference type="Gene3D" id="6.10.250.690">
    <property type="match status" value="1"/>
</dbReference>
<dbReference type="SMART" id="SM00862">
    <property type="entry name" value="Trans_reg_C"/>
    <property type="match status" value="1"/>
</dbReference>
<gene>
    <name evidence="12" type="ORF">SAMN02745941_02484</name>
</gene>
<dbReference type="PANTHER" id="PTHR48111:SF73">
    <property type="entry name" value="ALKALINE PHOSPHATASE SYNTHESIS TRANSCRIPTIONAL REGULATORY PROTEIN PHOP"/>
    <property type="match status" value="1"/>
</dbReference>
<dbReference type="Pfam" id="PF00486">
    <property type="entry name" value="Trans_reg_C"/>
    <property type="match status" value="1"/>
</dbReference>
<dbReference type="CDD" id="cd00383">
    <property type="entry name" value="trans_reg_C"/>
    <property type="match status" value="1"/>
</dbReference>
<name>A0A1M5Z344_9CLOT</name>